<dbReference type="Gene3D" id="3.40.1090.10">
    <property type="entry name" value="Cytosolic phospholipase A2 catalytic domain"/>
    <property type="match status" value="1"/>
</dbReference>
<keyword evidence="2" id="KW-0378">Hydrolase</keyword>
<dbReference type="SUPFAM" id="SSF52151">
    <property type="entry name" value="FabD/lysophospholipase-like"/>
    <property type="match status" value="1"/>
</dbReference>
<dbReference type="PANTHER" id="PTHR24138">
    <property type="entry name" value="INTRACELLLAR PHOSPHOLIPASE A FAMILY"/>
    <property type="match status" value="1"/>
</dbReference>
<feature type="domain" description="PNPLA" evidence="3">
    <location>
        <begin position="6"/>
        <end position="213"/>
    </location>
</feature>
<keyword evidence="5" id="KW-1185">Reference proteome</keyword>
<dbReference type="CDD" id="cd07199">
    <property type="entry name" value="Pat17_PNPLA8_PNPLA9_like"/>
    <property type="match status" value="1"/>
</dbReference>
<reference evidence="4 5" key="1">
    <citation type="submission" date="2020-10" db="EMBL/GenBank/DDBJ databases">
        <authorList>
            <person name="Castelo-Branco R."/>
            <person name="Eusebio N."/>
            <person name="Adriana R."/>
            <person name="Vieira A."/>
            <person name="Brugerolle De Fraissinette N."/>
            <person name="Rezende De Castro R."/>
            <person name="Schneider M.P."/>
            <person name="Vasconcelos V."/>
            <person name="Leao P.N."/>
        </authorList>
    </citation>
    <scope>NUCLEOTIDE SEQUENCE [LARGE SCALE GENOMIC DNA]</scope>
    <source>
        <strain evidence="4 5">LEGE 06226</strain>
    </source>
</reference>
<evidence type="ECO:0000256" key="2">
    <source>
        <dbReference type="PROSITE-ProRule" id="PRU01161"/>
    </source>
</evidence>
<keyword evidence="2" id="KW-0442">Lipid degradation</keyword>
<dbReference type="PANTHER" id="PTHR24138:SF10">
    <property type="entry name" value="PHOSPHOLIPASE A2"/>
    <property type="match status" value="1"/>
</dbReference>
<organism evidence="4 5">
    <name type="scientific">Planktothrix mougeotii LEGE 06226</name>
    <dbReference type="NCBI Taxonomy" id="1828728"/>
    <lineage>
        <taxon>Bacteria</taxon>
        <taxon>Bacillati</taxon>
        <taxon>Cyanobacteriota</taxon>
        <taxon>Cyanophyceae</taxon>
        <taxon>Oscillatoriophycideae</taxon>
        <taxon>Oscillatoriales</taxon>
        <taxon>Microcoleaceae</taxon>
        <taxon>Planktothrix</taxon>
    </lineage>
</organism>
<dbReference type="PROSITE" id="PS51635">
    <property type="entry name" value="PNPLA"/>
    <property type="match status" value="1"/>
</dbReference>
<dbReference type="Proteomes" id="UP000640725">
    <property type="component" value="Unassembled WGS sequence"/>
</dbReference>
<feature type="short sequence motif" description="GXGXXG" evidence="2">
    <location>
        <begin position="10"/>
        <end position="15"/>
    </location>
</feature>
<dbReference type="InterPro" id="IPR047156">
    <property type="entry name" value="Teg/CotR/CapV-like"/>
</dbReference>
<proteinExistence type="predicted"/>
<dbReference type="InterPro" id="IPR016035">
    <property type="entry name" value="Acyl_Trfase/lysoPLipase"/>
</dbReference>
<feature type="active site" description="Proton acceptor" evidence="2">
    <location>
        <position position="200"/>
    </location>
</feature>
<dbReference type="InterPro" id="IPR002641">
    <property type="entry name" value="PNPLA_dom"/>
</dbReference>
<evidence type="ECO:0000313" key="5">
    <source>
        <dbReference type="Proteomes" id="UP000640725"/>
    </source>
</evidence>
<feature type="active site" description="Nucleophile" evidence="2">
    <location>
        <position position="48"/>
    </location>
</feature>
<feature type="short sequence motif" description="GXSXG" evidence="2">
    <location>
        <begin position="46"/>
        <end position="50"/>
    </location>
</feature>
<accession>A0ABR9UDS5</accession>
<evidence type="ECO:0000259" key="3">
    <source>
        <dbReference type="PROSITE" id="PS51635"/>
    </source>
</evidence>
<keyword evidence="1 2" id="KW-0443">Lipid metabolism</keyword>
<evidence type="ECO:0000313" key="4">
    <source>
        <dbReference type="EMBL" id="MBE9144296.1"/>
    </source>
</evidence>
<evidence type="ECO:0000256" key="1">
    <source>
        <dbReference type="ARBA" id="ARBA00023098"/>
    </source>
</evidence>
<dbReference type="EMBL" id="JADEWU010000029">
    <property type="protein sequence ID" value="MBE9144296.1"/>
    <property type="molecule type" value="Genomic_DNA"/>
</dbReference>
<dbReference type="Pfam" id="PF01734">
    <property type="entry name" value="Patatin"/>
    <property type="match status" value="1"/>
</dbReference>
<comment type="caution">
    <text evidence="4">The sequence shown here is derived from an EMBL/GenBank/DDBJ whole genome shotgun (WGS) entry which is preliminary data.</text>
</comment>
<gene>
    <name evidence="4" type="ORF">IQ236_13875</name>
</gene>
<protein>
    <submittedName>
        <fullName evidence="4">Patatin-like phospholipase family protein</fullName>
    </submittedName>
</protein>
<feature type="short sequence motif" description="DGA/G" evidence="2">
    <location>
        <begin position="200"/>
        <end position="202"/>
    </location>
</feature>
<dbReference type="RefSeq" id="WP_193869805.1">
    <property type="nucleotide sequence ID" value="NZ_JADEWU010000029.1"/>
</dbReference>
<name>A0ABR9UDS5_9CYAN</name>
<sequence length="376" mass="42452">MTFKILSLDGGGIRGILSATILQQVETTLQEKKGRKLHEYFDLITGTSTGSILAAGIACQMNAEQMINIYLEEGKNIFLESVRQQRKWRKVSQAMGNHLLYPHEQGEQGLAKVLQKKLIHSQLHKSPKISEINKPNILIPAYDVYSRNTTWFVNNYSSVEQAWYDPIELWKICTASASAPTFFPPYELPYNAEQSLPHIDGGVSANNPALLAIAHALLIEKQNGLALSDIAVLSIGTGNTTRPYKYDQIKEWGQLGWASHLADIFMNPAAKNSEDICYQIMESAGADHLRLNFDLNEHLQADKKTGYLRTLLKKSYNKYIFKIKNKYKEINEDIDNPDNCGDLIEASECYLACGKVYYKNQWIPVGEAIQRFIDSN</sequence>